<dbReference type="STRING" id="215637.A0A4P9ZSI6"/>
<dbReference type="SUPFAM" id="SSF53254">
    <property type="entry name" value="Phosphoglycerate mutase-like"/>
    <property type="match status" value="1"/>
</dbReference>
<protein>
    <submittedName>
        <fullName evidence="4">6-phosphofructo-2-kinase-domain-containing protein</fullName>
    </submittedName>
</protein>
<dbReference type="GO" id="GO:0005524">
    <property type="term" value="F:ATP binding"/>
    <property type="evidence" value="ECO:0007669"/>
    <property type="project" value="UniProtKB-KW"/>
</dbReference>
<keyword evidence="2" id="KW-0067">ATP-binding</keyword>
<dbReference type="AlphaFoldDB" id="A0A4P9ZSI6"/>
<dbReference type="SUPFAM" id="SSF52540">
    <property type="entry name" value="P-loop containing nucleoside triphosphate hydrolases"/>
    <property type="match status" value="1"/>
</dbReference>
<keyword evidence="4" id="KW-0808">Transferase</keyword>
<dbReference type="InterPro" id="IPR027417">
    <property type="entry name" value="P-loop_NTPase"/>
</dbReference>
<dbReference type="GO" id="GO:0006000">
    <property type="term" value="P:fructose metabolic process"/>
    <property type="evidence" value="ECO:0007669"/>
    <property type="project" value="InterPro"/>
</dbReference>
<dbReference type="InterPro" id="IPR029033">
    <property type="entry name" value="His_PPase_superfam"/>
</dbReference>
<evidence type="ECO:0000256" key="2">
    <source>
        <dbReference type="ARBA" id="ARBA00022840"/>
    </source>
</evidence>
<dbReference type="PIRSF" id="PIRSF000709">
    <property type="entry name" value="6PFK_2-Ptase"/>
    <property type="match status" value="1"/>
</dbReference>
<dbReference type="GO" id="GO:0004331">
    <property type="term" value="F:fructose-2,6-bisphosphate 2-phosphatase activity"/>
    <property type="evidence" value="ECO:0007669"/>
    <property type="project" value="TreeGrafter"/>
</dbReference>
<dbReference type="GO" id="GO:0005829">
    <property type="term" value="C:cytosol"/>
    <property type="evidence" value="ECO:0007669"/>
    <property type="project" value="TreeGrafter"/>
</dbReference>
<feature type="domain" description="6-phosphofructo-2-kinase" evidence="3">
    <location>
        <begin position="9"/>
        <end position="224"/>
    </location>
</feature>
<sequence>MAAQLYKTESGRLFHAGAIAIITVGLPARGKTHISRALGRYLCWLGVPTQTFHVGQYRRKLVQKYSSHDFFDPANEMTTPQRQQAANEALDDMIAFLLGGGQVGIYDGSNATVEWRSHMLDRLQKNNIQTVFIESVCNDETIVDENIRNVKANSEDYRGWKLEDAIADFKERIKVTIPFYQTIEDESLSYIKLINVDQQIIVNNVQGFLPSRIVFYLMNLHTAPRAIYFARNGYSSGENSYKADSPLSEEGHRYAKNLKQVITKRLQEREAQGDSPNNQLKIWTSTRCYSYSTAEYFNDHPVRHRKSLAEINPGICDGLTNAEIQAKYPDEYEAHLRDNYRHRYPRGESYHDLAVRLESVILELEHEKQDVLIIAHESVLRCLYAYFRGIRPERAIPDIAMPRNVLLEIRPSAYGIREMKIGIPRE</sequence>
<evidence type="ECO:0000256" key="1">
    <source>
        <dbReference type="ARBA" id="ARBA00022741"/>
    </source>
</evidence>
<organism evidence="4 5">
    <name type="scientific">Dimargaris cristalligena</name>
    <dbReference type="NCBI Taxonomy" id="215637"/>
    <lineage>
        <taxon>Eukaryota</taxon>
        <taxon>Fungi</taxon>
        <taxon>Fungi incertae sedis</taxon>
        <taxon>Zoopagomycota</taxon>
        <taxon>Kickxellomycotina</taxon>
        <taxon>Dimargaritomycetes</taxon>
        <taxon>Dimargaritales</taxon>
        <taxon>Dimargaritaceae</taxon>
        <taxon>Dimargaris</taxon>
    </lineage>
</organism>
<dbReference type="Gene3D" id="3.40.50.300">
    <property type="entry name" value="P-loop containing nucleotide triphosphate hydrolases"/>
    <property type="match status" value="1"/>
</dbReference>
<dbReference type="Proteomes" id="UP000268162">
    <property type="component" value="Unassembled WGS sequence"/>
</dbReference>
<proteinExistence type="predicted"/>
<dbReference type="PANTHER" id="PTHR10606">
    <property type="entry name" value="6-PHOSPHOFRUCTO-2-KINASE/FRUCTOSE-2,6-BISPHOSPHATASE"/>
    <property type="match status" value="1"/>
</dbReference>
<keyword evidence="4" id="KW-0418">Kinase</keyword>
<keyword evidence="1" id="KW-0547">Nucleotide-binding</keyword>
<dbReference type="InterPro" id="IPR013078">
    <property type="entry name" value="His_Pase_superF_clade-1"/>
</dbReference>
<accession>A0A4P9ZSI6</accession>
<evidence type="ECO:0000313" key="5">
    <source>
        <dbReference type="Proteomes" id="UP000268162"/>
    </source>
</evidence>
<dbReference type="GO" id="GO:0003873">
    <property type="term" value="F:6-phosphofructo-2-kinase activity"/>
    <property type="evidence" value="ECO:0007669"/>
    <property type="project" value="InterPro"/>
</dbReference>
<dbReference type="Pfam" id="PF00300">
    <property type="entry name" value="His_Phos_1"/>
    <property type="match status" value="1"/>
</dbReference>
<reference evidence="5" key="1">
    <citation type="journal article" date="2018" name="Nat. Microbiol.">
        <title>Leveraging single-cell genomics to expand the fungal tree of life.</title>
        <authorList>
            <person name="Ahrendt S.R."/>
            <person name="Quandt C.A."/>
            <person name="Ciobanu D."/>
            <person name="Clum A."/>
            <person name="Salamov A."/>
            <person name="Andreopoulos B."/>
            <person name="Cheng J.F."/>
            <person name="Woyke T."/>
            <person name="Pelin A."/>
            <person name="Henrissat B."/>
            <person name="Reynolds N.K."/>
            <person name="Benny G.L."/>
            <person name="Smith M.E."/>
            <person name="James T.Y."/>
            <person name="Grigoriev I.V."/>
        </authorList>
    </citation>
    <scope>NUCLEOTIDE SEQUENCE [LARGE SCALE GENOMIC DNA]</scope>
    <source>
        <strain evidence="5">RSA 468</strain>
    </source>
</reference>
<dbReference type="Pfam" id="PF01591">
    <property type="entry name" value="6PF2K"/>
    <property type="match status" value="1"/>
</dbReference>
<dbReference type="InterPro" id="IPR013079">
    <property type="entry name" value="6Phosfructo_kin"/>
</dbReference>
<gene>
    <name evidence="4" type="ORF">BJ085DRAFT_35855</name>
</gene>
<dbReference type="Gene3D" id="3.40.50.1240">
    <property type="entry name" value="Phosphoglycerate mutase-like"/>
    <property type="match status" value="1"/>
</dbReference>
<dbReference type="FunFam" id="3.40.50.300:FF:000644">
    <property type="entry name" value="GpmB, Fructose-2,6-bisphosphatase"/>
    <property type="match status" value="1"/>
</dbReference>
<dbReference type="PANTHER" id="PTHR10606:SF39">
    <property type="entry name" value="6-PHOSPHOFRUCTO-2-KINASE_FRUCTOSE-2,6-BISPHOSPHATASE YLR345W-RELATED"/>
    <property type="match status" value="1"/>
</dbReference>
<evidence type="ECO:0000259" key="3">
    <source>
        <dbReference type="Pfam" id="PF01591"/>
    </source>
</evidence>
<evidence type="ECO:0000313" key="4">
    <source>
        <dbReference type="EMBL" id="RKP36158.1"/>
    </source>
</evidence>
<dbReference type="PRINTS" id="PR00991">
    <property type="entry name" value="6PFRUCTKNASE"/>
</dbReference>
<dbReference type="InterPro" id="IPR003094">
    <property type="entry name" value="6Pfruct_kin"/>
</dbReference>
<dbReference type="EMBL" id="ML002707">
    <property type="protein sequence ID" value="RKP36158.1"/>
    <property type="molecule type" value="Genomic_DNA"/>
</dbReference>
<dbReference type="CDD" id="cd07067">
    <property type="entry name" value="HP_PGM_like"/>
    <property type="match status" value="1"/>
</dbReference>
<keyword evidence="5" id="KW-1185">Reference proteome</keyword>
<dbReference type="GO" id="GO:0006003">
    <property type="term" value="P:fructose 2,6-bisphosphate metabolic process"/>
    <property type="evidence" value="ECO:0007669"/>
    <property type="project" value="InterPro"/>
</dbReference>
<name>A0A4P9ZSI6_9FUNG</name>